<dbReference type="EMBL" id="HG994368">
    <property type="protein sequence ID" value="CAF1846985.1"/>
    <property type="molecule type" value="Genomic_DNA"/>
</dbReference>
<evidence type="ECO:0000256" key="1">
    <source>
        <dbReference type="SAM" id="Phobius"/>
    </source>
</evidence>
<keyword evidence="1" id="KW-0812">Transmembrane</keyword>
<gene>
    <name evidence="2" type="ORF">DARMORV10_C04P33320.1</name>
</gene>
<keyword evidence="1" id="KW-0472">Membrane</keyword>
<feature type="transmembrane region" description="Helical" evidence="1">
    <location>
        <begin position="79"/>
        <end position="98"/>
    </location>
</feature>
<dbReference type="Proteomes" id="UP001295469">
    <property type="component" value="Chromosome C04"/>
</dbReference>
<keyword evidence="1" id="KW-1133">Transmembrane helix</keyword>
<organism evidence="2">
    <name type="scientific">Brassica napus</name>
    <name type="common">Rape</name>
    <dbReference type="NCBI Taxonomy" id="3708"/>
    <lineage>
        <taxon>Eukaryota</taxon>
        <taxon>Viridiplantae</taxon>
        <taxon>Streptophyta</taxon>
        <taxon>Embryophyta</taxon>
        <taxon>Tracheophyta</taxon>
        <taxon>Spermatophyta</taxon>
        <taxon>Magnoliopsida</taxon>
        <taxon>eudicotyledons</taxon>
        <taxon>Gunneridae</taxon>
        <taxon>Pentapetalae</taxon>
        <taxon>rosids</taxon>
        <taxon>malvids</taxon>
        <taxon>Brassicales</taxon>
        <taxon>Brassicaceae</taxon>
        <taxon>Brassiceae</taxon>
        <taxon>Brassica</taxon>
    </lineage>
</organism>
<proteinExistence type="predicted"/>
<reference evidence="2" key="1">
    <citation type="submission" date="2021-01" db="EMBL/GenBank/DDBJ databases">
        <authorList>
            <consortium name="Genoscope - CEA"/>
            <person name="William W."/>
        </authorList>
    </citation>
    <scope>NUCLEOTIDE SEQUENCE</scope>
</reference>
<accession>A0A816JNP0</accession>
<name>A0A816JNP0_BRANA</name>
<sequence>MSSQTQKKLTRDMEIKGISSQTCFFFISPIRFVFNQRGGRDSNSWVWRGLCGSQACFFFVSPITVVFDQVEDRDSNSWVITLIVIADSLISLFFFFCFSD</sequence>
<protein>
    <submittedName>
        <fullName evidence="2">(rape) hypothetical protein</fullName>
    </submittedName>
</protein>
<dbReference type="AlphaFoldDB" id="A0A816JNP0"/>
<feature type="transmembrane region" description="Helical" evidence="1">
    <location>
        <begin position="46"/>
        <end position="67"/>
    </location>
</feature>
<evidence type="ECO:0000313" key="2">
    <source>
        <dbReference type="EMBL" id="CAF1846985.1"/>
    </source>
</evidence>